<dbReference type="InterPro" id="IPR000594">
    <property type="entry name" value="ThiF_NAD_FAD-bd"/>
</dbReference>
<evidence type="ECO:0000313" key="3">
    <source>
        <dbReference type="Proteomes" id="UP000604475"/>
    </source>
</evidence>
<name>A0A937UW94_9ACTN</name>
<gene>
    <name evidence="2" type="ORF">I7412_39645</name>
</gene>
<evidence type="ECO:0000313" key="2">
    <source>
        <dbReference type="EMBL" id="MBL7633166.1"/>
    </source>
</evidence>
<comment type="caution">
    <text evidence="2">The sequence shown here is derived from an EMBL/GenBank/DDBJ whole genome shotgun (WGS) entry which is preliminary data.</text>
</comment>
<dbReference type="Proteomes" id="UP000604475">
    <property type="component" value="Unassembled WGS sequence"/>
</dbReference>
<dbReference type="AlphaFoldDB" id="A0A937UW94"/>
<dbReference type="RefSeq" id="WP_203003390.1">
    <property type="nucleotide sequence ID" value="NZ_JADWYU010000202.1"/>
</dbReference>
<dbReference type="SUPFAM" id="SSF69572">
    <property type="entry name" value="Activating enzymes of the ubiquitin-like proteins"/>
    <property type="match status" value="1"/>
</dbReference>
<dbReference type="GO" id="GO:0008641">
    <property type="term" value="F:ubiquitin-like modifier activating enzyme activity"/>
    <property type="evidence" value="ECO:0007669"/>
    <property type="project" value="InterPro"/>
</dbReference>
<keyword evidence="2" id="KW-0548">Nucleotidyltransferase</keyword>
<feature type="domain" description="THIF-type NAD/FAD binding fold" evidence="1">
    <location>
        <begin position="120"/>
        <end position="189"/>
    </location>
</feature>
<sequence>MRPVLKPGLRRLWRDGSTLQLGVDPSLALVLPDVTPAHAAALGALDGSRTSARLRADGDPATIDLLDLLDEAGLLDDATVPDDDADEPPLTAVERDRLRPDHAALSLATRDPDGARRALARRRAARVRVQGAGRVGAHVAALLAAAGIGRVVVDDAGLTGPGDVGPGALSLDDVGRPRAAAALAALGRVTRSPAPARTARPFRPDLVVLTPAGLPVPRPDEALALEREGVPHLLAGVRETTGVVGPFVVPGRTSCLHCQHLVRYTADPAWPLLALQLARRAETGPDACEVTLAAMVSALTAAQALAFVDAGAHRATDEELPRTAGGTLEIAPPDWRVRRRTWPPHPDCPCRGTHTPDG</sequence>
<keyword evidence="3" id="KW-1185">Reference proteome</keyword>
<keyword evidence="2" id="KW-0808">Transferase</keyword>
<reference evidence="2" key="1">
    <citation type="submission" date="2020-12" db="EMBL/GenBank/DDBJ databases">
        <title>Genomic characterization of non-nitrogen-fixing Frankia strains.</title>
        <authorList>
            <person name="Carlos-Shanley C."/>
            <person name="Guerra T."/>
            <person name="Hahn D."/>
        </authorList>
    </citation>
    <scope>NUCLEOTIDE SEQUENCE</scope>
    <source>
        <strain evidence="2">CN6</strain>
    </source>
</reference>
<dbReference type="Pfam" id="PF00899">
    <property type="entry name" value="ThiF"/>
    <property type="match status" value="1"/>
</dbReference>
<dbReference type="GO" id="GO:0016779">
    <property type="term" value="F:nucleotidyltransferase activity"/>
    <property type="evidence" value="ECO:0007669"/>
    <property type="project" value="UniProtKB-KW"/>
</dbReference>
<dbReference type="InterPro" id="IPR035985">
    <property type="entry name" value="Ubiquitin-activating_enz"/>
</dbReference>
<proteinExistence type="predicted"/>
<protein>
    <submittedName>
        <fullName evidence="2">ThiF family adenylyltransferase</fullName>
    </submittedName>
</protein>
<accession>A0A937UW94</accession>
<organism evidence="2 3">
    <name type="scientific">Frankia nepalensis</name>
    <dbReference type="NCBI Taxonomy" id="1836974"/>
    <lineage>
        <taxon>Bacteria</taxon>
        <taxon>Bacillati</taxon>
        <taxon>Actinomycetota</taxon>
        <taxon>Actinomycetes</taxon>
        <taxon>Frankiales</taxon>
        <taxon>Frankiaceae</taxon>
        <taxon>Frankia</taxon>
    </lineage>
</organism>
<evidence type="ECO:0000259" key="1">
    <source>
        <dbReference type="Pfam" id="PF00899"/>
    </source>
</evidence>
<dbReference type="EMBL" id="JAEACQ010000376">
    <property type="protein sequence ID" value="MBL7633166.1"/>
    <property type="molecule type" value="Genomic_DNA"/>
</dbReference>
<dbReference type="Gene3D" id="3.40.50.720">
    <property type="entry name" value="NAD(P)-binding Rossmann-like Domain"/>
    <property type="match status" value="1"/>
</dbReference>